<dbReference type="InterPro" id="IPR056670">
    <property type="entry name" value="DUF7768"/>
</dbReference>
<accession>A0A2U3LYG0</accession>
<dbReference type="SUPFAM" id="SSF52309">
    <property type="entry name" value="N-(deoxy)ribosyltransferase-like"/>
    <property type="match status" value="1"/>
</dbReference>
<dbReference type="Proteomes" id="UP000238916">
    <property type="component" value="Unassembled WGS sequence"/>
</dbReference>
<dbReference type="OrthoDB" id="9807423at2"/>
<dbReference type="EMBL" id="OMOF01000958">
    <property type="protein sequence ID" value="SPF56971.1"/>
    <property type="molecule type" value="Genomic_DNA"/>
</dbReference>
<evidence type="ECO:0000259" key="1">
    <source>
        <dbReference type="Pfam" id="PF24963"/>
    </source>
</evidence>
<sequence length="108" mass="12269">MKLVYVCSPYKGDVEYNTSKAQGYCRFVCNQGDLPFAPHLHNTQFLDDSVKEEREDGKFLGLQMLSRSDELWAFGGKISEGMMTEIDAAKGLGIPIMFYSDRCERRGE</sequence>
<evidence type="ECO:0000313" key="3">
    <source>
        <dbReference type="Proteomes" id="UP000238916"/>
    </source>
</evidence>
<feature type="domain" description="DUF7768" evidence="1">
    <location>
        <begin position="2"/>
        <end position="98"/>
    </location>
</feature>
<organism evidence="2 3">
    <name type="scientific">Candidatus Desulfosporosinus infrequens</name>
    <dbReference type="NCBI Taxonomy" id="2043169"/>
    <lineage>
        <taxon>Bacteria</taxon>
        <taxon>Bacillati</taxon>
        <taxon>Bacillota</taxon>
        <taxon>Clostridia</taxon>
        <taxon>Eubacteriales</taxon>
        <taxon>Desulfitobacteriaceae</taxon>
        <taxon>Desulfosporosinus</taxon>
    </lineage>
</organism>
<protein>
    <recommendedName>
        <fullName evidence="1">DUF7768 domain-containing protein</fullName>
    </recommendedName>
</protein>
<gene>
    <name evidence="2" type="ORF">SBF1_9610003</name>
</gene>
<dbReference type="Gene3D" id="3.40.50.10400">
    <property type="entry name" value="Hypothetical protein PA1492"/>
    <property type="match status" value="1"/>
</dbReference>
<dbReference type="Pfam" id="PF24963">
    <property type="entry name" value="DUF7768"/>
    <property type="match status" value="1"/>
</dbReference>
<proteinExistence type="predicted"/>
<dbReference type="AlphaFoldDB" id="A0A2U3LYG0"/>
<evidence type="ECO:0000313" key="2">
    <source>
        <dbReference type="EMBL" id="SPF56971.1"/>
    </source>
</evidence>
<name>A0A2U3LYG0_9FIRM</name>
<reference evidence="3" key="1">
    <citation type="submission" date="2018-02" db="EMBL/GenBank/DDBJ databases">
        <authorList>
            <person name="Hausmann B."/>
        </authorList>
    </citation>
    <scope>NUCLEOTIDE SEQUENCE [LARGE SCALE GENOMIC DNA]</scope>
    <source>
        <strain evidence="3">Peat soil MAG SbF1</strain>
    </source>
</reference>